<dbReference type="GO" id="GO:0004386">
    <property type="term" value="F:helicase activity"/>
    <property type="evidence" value="ECO:0007669"/>
    <property type="project" value="UniProtKB-KW"/>
</dbReference>
<dbReference type="SMART" id="SM00298">
    <property type="entry name" value="CHROMO"/>
    <property type="match status" value="2"/>
</dbReference>
<evidence type="ECO:0000313" key="12">
    <source>
        <dbReference type="EMBL" id="KOO35301.1"/>
    </source>
</evidence>
<keyword evidence="12" id="KW-0347">Helicase</keyword>
<sequence length="1361" mass="151335">MHANFEGLDESEGAWIDDEDDWSWVPKPAGGVPPALPVAGAWRPGLLPGPLEKIYLIRLPEETGEPELLVKWKGLAHIHCQWVPRRELEAELSNKQRVLRFLKAQAERETGNGADNTWDLGDEGDEGGRGARTDEEPYNPDFEVVERIVCQAASEAVPPHSEDLPPRYLVKWRSLPYAACTWESCRTLLAEQQAIRLYHQREQAPPEHEKKMAASGGFRPLKTAFKKLTASPSFKAGHTLRPYQLEGLNWLLFSWYNRRSVMLADEMGLGKTVQSVSTLHHIWKEEGIRGPFLVLAPLSTLAHWLREFEEWTEMNTILYHGSNESRELIREVEWHFAPNVVPPPKPGSEAPLLYKFHVLITSYEVIKQDLHVFKKIPWRYVVIDEAHRLKNKDSALAADLRTISMEHMHLLSGTPLQNNTTELWALLYFLDRQLFPSLDEFLAEFGTLTDSAQVDALNEKIRPYLLRRQKGDVEKSLVPLEETIIWVEMTLFQKRCYRAVLEGNREILLGGAQSAAMPSLINLQMELRKVCNHPYLIQGIEQRERELNGTDEVEGVPPSVAAGSSTTLAVPSAGPRPSYLDSLLKASGKCVLLDKLLPKLKAEGHRVLIFSQMVRVLDLLSDYLRERRYSHERLDGTVRGDLRQAAIDRFCKPGSDTFAFLLSTRAGGLGINLIAADTCIIFDSDWNPQNDVQAMARSHRIGQSKRVKVFRFVTKNTYESEMVERANRKLGLERAMNADRASDGLSVTASQQRGPPQDRAEVDAMLKRGAHNIFMSEEDDSQSRKFNEADIDEILAQSTKVSYDQNTGSGSVFSKAAFVSDEHDVDMDDPEFWTKILPELQAKDEALAEYYVKRKSKQVARLGMASEFEIEEHLEEGGVKRRGIKDKGSKDEEEARRQARRSLAHVWSKTERMNVERAMLSYGFGRWARIKEYAGGATKLRDDVEVARFGVAFVCLCVGVPIAGVGGGDKGDARLGIPAGGPPLGEQEIEGIAKARELLSQLGCDAPLLTKEQTHELEPYVSASAGGHEYAERVHKLGATFMARLIILKRLADAVERERTPLLTFRAPTVPGGVGREDTVPWSTRDDAMLLLGVYKHGYRAYFEIADDPELHFGCRLGGRRPLPPLLPPAEAPAVPPGAGGFREASPASAAALGAGYDAPEPPPDWFRGYDVLDVLPVPAPSGKKLPPAPAGSVGPTFLSEAVFKARMNALLNAVSDLERRRAEHALLVAHWEEEDAAAVNEAADGGSAAPAQSSKGGRRPSKAPRLGDTSSSTTAAALEQFLGPQFAAAYMEDGQLHTHGFLGWESDFNVHRPYDWRLLARFEREDAAEQPLELREQSTRRLGAAADGTNGAFMGAVKLE</sequence>
<feature type="domain" description="Chromo" evidence="9">
    <location>
        <begin position="143"/>
        <end position="210"/>
    </location>
</feature>
<dbReference type="InterPro" id="IPR049730">
    <property type="entry name" value="SNF2/RAD54-like_C"/>
</dbReference>
<dbReference type="PANTHER" id="PTHR45623">
    <property type="entry name" value="CHROMODOMAIN-HELICASE-DNA-BINDING PROTEIN 3-RELATED-RELATED"/>
    <property type="match status" value="1"/>
</dbReference>
<dbReference type="OrthoDB" id="5857104at2759"/>
<evidence type="ECO:0000256" key="7">
    <source>
        <dbReference type="ARBA" id="ARBA00023242"/>
    </source>
</evidence>
<keyword evidence="3" id="KW-0547">Nucleotide-binding</keyword>
<evidence type="ECO:0000256" key="6">
    <source>
        <dbReference type="ARBA" id="ARBA00023125"/>
    </source>
</evidence>
<dbReference type="Pfam" id="PF00385">
    <property type="entry name" value="Chromo"/>
    <property type="match status" value="1"/>
</dbReference>
<feature type="domain" description="Chromo" evidence="9">
    <location>
        <begin position="49"/>
        <end position="113"/>
    </location>
</feature>
<dbReference type="Gene3D" id="3.40.50.300">
    <property type="entry name" value="P-loop containing nucleotide triphosphate hydrolases"/>
    <property type="match status" value="1"/>
</dbReference>
<feature type="domain" description="Helicase ATP-binding" evidence="10">
    <location>
        <begin position="252"/>
        <end position="433"/>
    </location>
</feature>
<dbReference type="CDD" id="cd17995">
    <property type="entry name" value="DEXHc_CHD6_7_8_9"/>
    <property type="match status" value="1"/>
</dbReference>
<evidence type="ECO:0000256" key="2">
    <source>
        <dbReference type="ARBA" id="ARBA00022737"/>
    </source>
</evidence>
<dbReference type="GO" id="GO:0003677">
    <property type="term" value="F:DNA binding"/>
    <property type="evidence" value="ECO:0007669"/>
    <property type="project" value="UniProtKB-KW"/>
</dbReference>
<keyword evidence="4" id="KW-0378">Hydrolase</keyword>
<dbReference type="GO" id="GO:0000785">
    <property type="term" value="C:chromatin"/>
    <property type="evidence" value="ECO:0007669"/>
    <property type="project" value="TreeGrafter"/>
</dbReference>
<proteinExistence type="predicted"/>
<keyword evidence="6 12" id="KW-0238">DNA-binding</keyword>
<comment type="caution">
    <text evidence="12">The sequence shown here is derived from an EMBL/GenBank/DDBJ whole genome shotgun (WGS) entry which is preliminary data.</text>
</comment>
<organism evidence="12 13">
    <name type="scientific">Chrysochromulina tobinii</name>
    <dbReference type="NCBI Taxonomy" id="1460289"/>
    <lineage>
        <taxon>Eukaryota</taxon>
        <taxon>Haptista</taxon>
        <taxon>Haptophyta</taxon>
        <taxon>Prymnesiophyceae</taxon>
        <taxon>Prymnesiales</taxon>
        <taxon>Chrysochromulinaceae</taxon>
        <taxon>Chrysochromulina</taxon>
    </lineage>
</organism>
<evidence type="ECO:0000259" key="9">
    <source>
        <dbReference type="PROSITE" id="PS50013"/>
    </source>
</evidence>
<keyword evidence="13" id="KW-1185">Reference proteome</keyword>
<dbReference type="EMBL" id="JWZX01000919">
    <property type="protein sequence ID" value="KOO35301.1"/>
    <property type="molecule type" value="Genomic_DNA"/>
</dbReference>
<dbReference type="InterPro" id="IPR016197">
    <property type="entry name" value="Chromo-like_dom_sf"/>
</dbReference>
<evidence type="ECO:0000256" key="5">
    <source>
        <dbReference type="ARBA" id="ARBA00022840"/>
    </source>
</evidence>
<keyword evidence="5" id="KW-0067">ATP-binding</keyword>
<feature type="domain" description="Helicase C-terminal" evidence="11">
    <location>
        <begin position="592"/>
        <end position="742"/>
    </location>
</feature>
<feature type="compositionally biased region" description="Basic and acidic residues" evidence="8">
    <location>
        <begin position="126"/>
        <end position="135"/>
    </location>
</feature>
<dbReference type="Gene3D" id="3.40.50.10810">
    <property type="entry name" value="Tandem AAA-ATPase domain"/>
    <property type="match status" value="1"/>
</dbReference>
<dbReference type="Pfam" id="PF00271">
    <property type="entry name" value="Helicase_C"/>
    <property type="match status" value="1"/>
</dbReference>
<dbReference type="SUPFAM" id="SSF52540">
    <property type="entry name" value="P-loop containing nucleoside triphosphate hydrolases"/>
    <property type="match status" value="2"/>
</dbReference>
<dbReference type="PANTHER" id="PTHR45623:SF11">
    <property type="entry name" value="KISMET, ISOFORM C"/>
    <property type="match status" value="1"/>
</dbReference>
<reference evidence="13" key="1">
    <citation type="journal article" date="2015" name="PLoS Genet.">
        <title>Genome Sequence and Transcriptome Analyses of Chrysochromulina tobin: Metabolic Tools for Enhanced Algal Fitness in the Prominent Order Prymnesiales (Haptophyceae).</title>
        <authorList>
            <person name="Hovde B.T."/>
            <person name="Deodato C.R."/>
            <person name="Hunsperger H.M."/>
            <person name="Ryken S.A."/>
            <person name="Yost W."/>
            <person name="Jha R.K."/>
            <person name="Patterson J."/>
            <person name="Monnat R.J. Jr."/>
            <person name="Barlow S.B."/>
            <person name="Starkenburg S.R."/>
            <person name="Cattolico R.A."/>
        </authorList>
    </citation>
    <scope>NUCLEOTIDE SEQUENCE</scope>
    <source>
        <strain evidence="13">CCMP291</strain>
    </source>
</reference>
<dbReference type="InterPro" id="IPR001650">
    <property type="entry name" value="Helicase_C-like"/>
</dbReference>
<dbReference type="GO" id="GO:0140658">
    <property type="term" value="F:ATP-dependent chromatin remodeler activity"/>
    <property type="evidence" value="ECO:0007669"/>
    <property type="project" value="TreeGrafter"/>
</dbReference>
<dbReference type="GO" id="GO:0042393">
    <property type="term" value="F:histone binding"/>
    <property type="evidence" value="ECO:0007669"/>
    <property type="project" value="TreeGrafter"/>
</dbReference>
<evidence type="ECO:0000256" key="1">
    <source>
        <dbReference type="ARBA" id="ARBA00004123"/>
    </source>
</evidence>
<dbReference type="Gene3D" id="1.10.10.60">
    <property type="entry name" value="Homeodomain-like"/>
    <property type="match status" value="1"/>
</dbReference>
<dbReference type="PROSITE" id="PS51194">
    <property type="entry name" value="HELICASE_CTER"/>
    <property type="match status" value="1"/>
</dbReference>
<evidence type="ECO:0000259" key="10">
    <source>
        <dbReference type="PROSITE" id="PS51192"/>
    </source>
</evidence>
<keyword evidence="7" id="KW-0539">Nucleus</keyword>
<dbReference type="GO" id="GO:0005634">
    <property type="term" value="C:nucleus"/>
    <property type="evidence" value="ECO:0007669"/>
    <property type="project" value="UniProtKB-SubCell"/>
</dbReference>
<dbReference type="PROSITE" id="PS50013">
    <property type="entry name" value="CHROMO_2"/>
    <property type="match status" value="2"/>
</dbReference>
<dbReference type="InterPro" id="IPR056302">
    <property type="entry name" value="CHD1-2/Hrp3_HTH"/>
</dbReference>
<gene>
    <name evidence="12" type="ORF">Ctob_012467</name>
</gene>
<feature type="region of interest" description="Disordered" evidence="8">
    <location>
        <begin position="110"/>
        <end position="137"/>
    </location>
</feature>
<dbReference type="InterPro" id="IPR038718">
    <property type="entry name" value="SNF2-like_sf"/>
</dbReference>
<evidence type="ECO:0000313" key="13">
    <source>
        <dbReference type="Proteomes" id="UP000037460"/>
    </source>
</evidence>
<dbReference type="Proteomes" id="UP000037460">
    <property type="component" value="Unassembled WGS sequence"/>
</dbReference>
<dbReference type="GO" id="GO:0003682">
    <property type="term" value="F:chromatin binding"/>
    <property type="evidence" value="ECO:0007669"/>
    <property type="project" value="TreeGrafter"/>
</dbReference>
<dbReference type="CDD" id="cd18793">
    <property type="entry name" value="SF2_C_SNF"/>
    <property type="match status" value="1"/>
</dbReference>
<feature type="compositionally biased region" description="Low complexity" evidence="8">
    <location>
        <begin position="1240"/>
        <end position="1250"/>
    </location>
</feature>
<evidence type="ECO:0000256" key="3">
    <source>
        <dbReference type="ARBA" id="ARBA00022741"/>
    </source>
</evidence>
<dbReference type="InterPro" id="IPR027417">
    <property type="entry name" value="P-loop_NTPase"/>
</dbReference>
<dbReference type="GO" id="GO:0016887">
    <property type="term" value="F:ATP hydrolysis activity"/>
    <property type="evidence" value="ECO:0007669"/>
    <property type="project" value="TreeGrafter"/>
</dbReference>
<dbReference type="SMART" id="SM00490">
    <property type="entry name" value="HELICc"/>
    <property type="match status" value="1"/>
</dbReference>
<dbReference type="PROSITE" id="PS51192">
    <property type="entry name" value="HELICASE_ATP_BIND_1"/>
    <property type="match status" value="1"/>
</dbReference>
<dbReference type="InterPro" id="IPR000953">
    <property type="entry name" value="Chromo/chromo_shadow_dom"/>
</dbReference>
<dbReference type="Pfam" id="PF23588">
    <property type="entry name" value="HTH_CHD1_Hrp3"/>
    <property type="match status" value="1"/>
</dbReference>
<evidence type="ECO:0000259" key="11">
    <source>
        <dbReference type="PROSITE" id="PS51194"/>
    </source>
</evidence>
<dbReference type="InterPro" id="IPR023780">
    <property type="entry name" value="Chromo_domain"/>
</dbReference>
<dbReference type="Gene3D" id="2.40.50.40">
    <property type="match status" value="2"/>
</dbReference>
<dbReference type="GO" id="GO:0005524">
    <property type="term" value="F:ATP binding"/>
    <property type="evidence" value="ECO:0007669"/>
    <property type="project" value="UniProtKB-KW"/>
</dbReference>
<dbReference type="InterPro" id="IPR000330">
    <property type="entry name" value="SNF2_N"/>
</dbReference>
<dbReference type="Pfam" id="PF00176">
    <property type="entry name" value="SNF2-rel_dom"/>
    <property type="match status" value="1"/>
</dbReference>
<protein>
    <submittedName>
        <fullName evidence="12">Chromodomain-helicase-DNA-binding protein 8 isoform 2</fullName>
    </submittedName>
</protein>
<feature type="region of interest" description="Disordered" evidence="8">
    <location>
        <begin position="1240"/>
        <end position="1273"/>
    </location>
</feature>
<accession>A0A0M0K8W5</accession>
<evidence type="ECO:0000256" key="4">
    <source>
        <dbReference type="ARBA" id="ARBA00022801"/>
    </source>
</evidence>
<evidence type="ECO:0000256" key="8">
    <source>
        <dbReference type="SAM" id="MobiDB-lite"/>
    </source>
</evidence>
<dbReference type="InterPro" id="IPR014001">
    <property type="entry name" value="Helicase_ATP-bd"/>
</dbReference>
<name>A0A0M0K8W5_9EUKA</name>
<dbReference type="SUPFAM" id="SSF54160">
    <property type="entry name" value="Chromo domain-like"/>
    <property type="match status" value="2"/>
</dbReference>
<dbReference type="SMART" id="SM00487">
    <property type="entry name" value="DEXDc"/>
    <property type="match status" value="1"/>
</dbReference>
<comment type="subcellular location">
    <subcellularLocation>
        <location evidence="1">Nucleus</location>
    </subcellularLocation>
</comment>
<keyword evidence="2" id="KW-0677">Repeat</keyword>